<evidence type="ECO:0000256" key="6">
    <source>
        <dbReference type="ARBA" id="ARBA00023242"/>
    </source>
</evidence>
<keyword evidence="11" id="KW-1185">Reference proteome</keyword>
<keyword evidence="3 7" id="KW-0805">Transcription regulation</keyword>
<evidence type="ECO:0000313" key="10">
    <source>
        <dbReference type="EMBL" id="KAL3427117.1"/>
    </source>
</evidence>
<comment type="similarity">
    <text evidence="2 7">Belongs to the Mediator complex subunit 1 family.</text>
</comment>
<dbReference type="Proteomes" id="UP001629113">
    <property type="component" value="Unassembled WGS sequence"/>
</dbReference>
<feature type="compositionally biased region" description="Low complexity" evidence="8">
    <location>
        <begin position="10"/>
        <end position="23"/>
    </location>
</feature>
<proteinExistence type="inferred from homology"/>
<evidence type="ECO:0000259" key="9">
    <source>
        <dbReference type="Pfam" id="PF10744"/>
    </source>
</evidence>
<dbReference type="PANTHER" id="PTHR35041:SF4">
    <property type="entry name" value="MEDIATOR OF RNA POLYMERASE II TRANSCRIPTION SUBUNIT 1"/>
    <property type="match status" value="1"/>
</dbReference>
<accession>A0ABR4PVD8</accession>
<evidence type="ECO:0000256" key="2">
    <source>
        <dbReference type="ARBA" id="ARBA00006210"/>
    </source>
</evidence>
<keyword evidence="5 7" id="KW-0804">Transcription</keyword>
<dbReference type="Pfam" id="PF10744">
    <property type="entry name" value="Med1"/>
    <property type="match status" value="1"/>
</dbReference>
<protein>
    <recommendedName>
        <fullName evidence="7">Mediator of RNA polymerase II transcription subunit 1</fullName>
    </recommendedName>
    <alternativeName>
        <fullName evidence="7">Mediator complex subunit 1</fullName>
    </alternativeName>
</protein>
<reference evidence="10 11" key="1">
    <citation type="submission" date="2024-06" db="EMBL/GenBank/DDBJ databases">
        <title>Complete genome of Phlyctema vagabunda strain 19-DSS-EL-015.</title>
        <authorList>
            <person name="Fiorenzani C."/>
        </authorList>
    </citation>
    <scope>NUCLEOTIDE SEQUENCE [LARGE SCALE GENOMIC DNA]</scope>
    <source>
        <strain evidence="10 11">19-DSS-EL-015</strain>
    </source>
</reference>
<feature type="compositionally biased region" description="Polar residues" evidence="8">
    <location>
        <begin position="47"/>
        <end position="59"/>
    </location>
</feature>
<comment type="function">
    <text evidence="7">Component of the Mediator complex, a coactivator involved in the regulated transcription of nearly all RNA polymerase II-dependent genes. Mediator functions as a bridge to convey information from gene-specific regulatory proteins to the basal RNA polymerase II transcription machinery. Mediator is recruited to promoters by direct interactions with regulatory proteins and serves as a scaffold for the assembly of a functional preinitiation complex with RNA polymerase II and the general transcription factors.</text>
</comment>
<dbReference type="InterPro" id="IPR019680">
    <property type="entry name" value="Mediator_Med1"/>
</dbReference>
<evidence type="ECO:0000256" key="5">
    <source>
        <dbReference type="ARBA" id="ARBA00023163"/>
    </source>
</evidence>
<keyword evidence="6 7" id="KW-0539">Nucleus</keyword>
<evidence type="ECO:0000256" key="4">
    <source>
        <dbReference type="ARBA" id="ARBA00023159"/>
    </source>
</evidence>
<name>A0ABR4PVD8_9HELO</name>
<evidence type="ECO:0000256" key="8">
    <source>
        <dbReference type="SAM" id="MobiDB-lite"/>
    </source>
</evidence>
<comment type="subcellular location">
    <subcellularLocation>
        <location evidence="1 7">Nucleus</location>
    </subcellularLocation>
</comment>
<feature type="region of interest" description="Disordered" evidence="8">
    <location>
        <begin position="1"/>
        <end position="66"/>
    </location>
</feature>
<dbReference type="PANTHER" id="PTHR35041">
    <property type="entry name" value="MEDIATOR OF RNA POLYMERASE II TRANSCRIPTION SUBUNIT 1"/>
    <property type="match status" value="1"/>
</dbReference>
<evidence type="ECO:0000256" key="1">
    <source>
        <dbReference type="ARBA" id="ARBA00004123"/>
    </source>
</evidence>
<comment type="caution">
    <text evidence="10">The sequence shown here is derived from an EMBL/GenBank/DDBJ whole genome shotgun (WGS) entry which is preliminary data.</text>
</comment>
<organism evidence="10 11">
    <name type="scientific">Phlyctema vagabunda</name>
    <dbReference type="NCBI Taxonomy" id="108571"/>
    <lineage>
        <taxon>Eukaryota</taxon>
        <taxon>Fungi</taxon>
        <taxon>Dikarya</taxon>
        <taxon>Ascomycota</taxon>
        <taxon>Pezizomycotina</taxon>
        <taxon>Leotiomycetes</taxon>
        <taxon>Helotiales</taxon>
        <taxon>Dermateaceae</taxon>
        <taxon>Phlyctema</taxon>
    </lineage>
</organism>
<feature type="domain" description="Mediator complex subunit Med1" evidence="9">
    <location>
        <begin position="127"/>
        <end position="545"/>
    </location>
</feature>
<feature type="compositionally biased region" description="Low complexity" evidence="8">
    <location>
        <begin position="35"/>
        <end position="46"/>
    </location>
</feature>
<sequence length="676" mass="74150">MATPTPGKHVPAPAVATPPVSTPFSTSNPHAFAFSPRGPRSVVPSPQQVKKSPANSNTLYGYSSGGGGGHPTNSSFGAAYDSPSAAMALGVVPGLAELGLDGMGAQSLGGLGSMGRGDEDEQKRRLQQVLEILQVNKGKLSEAGIDRLAQRTGLATQWMTVSRTQKSLDIAASLMVLQITFSVVPQTKRFNVEEVALSLSSSEIVERHVGKAGDILLRDLQIGPNESPLTKSLDKFAANLERLAALDKLSVTPGLNCYEAIAGIYESIERLHKWEVQRLKEEEYMAGKPDDYISRTALCIKSGRPDMHARGRLGMSLDYWQEKHRINMQGAQEEERRTWSLLVECAQPPALVYTPARVSEKWISENIKKVDVQDVDLFLGPEGHTPLEWLEPDNTLLPSAEAAKTDGMDIDAHPEPKFPEIVFSAKFDPPLIVPYGVAMQIHNQINLPIDMYQTSTFDGLIFPPSPGDKGELGEARTIETWIEVPIYSKEKEKSIRVHRNTLFIEKIEYGRTLTELPFSHPRQLVEMLPVLRQYAFLHCLLDKSFSSTAKHAPPKETKQDGDKSTREQFADFMAQISLEKASDDGRELSLDVTLAISATPRLQIVFPFKRRTANITVDIKLNGVVDVIAQNVLADPASDGSKSAGKAVTVADLAKMLEVSEDLGIWAEFIRRRLGG</sequence>
<evidence type="ECO:0000313" key="11">
    <source>
        <dbReference type="Proteomes" id="UP001629113"/>
    </source>
</evidence>
<keyword evidence="4 7" id="KW-0010">Activator</keyword>
<evidence type="ECO:0000256" key="3">
    <source>
        <dbReference type="ARBA" id="ARBA00023015"/>
    </source>
</evidence>
<dbReference type="EMBL" id="JBFCZG010000001">
    <property type="protein sequence ID" value="KAL3427117.1"/>
    <property type="molecule type" value="Genomic_DNA"/>
</dbReference>
<gene>
    <name evidence="10" type="ORF">PVAG01_00626</name>
</gene>
<evidence type="ECO:0000256" key="7">
    <source>
        <dbReference type="RuleBase" id="RU364059"/>
    </source>
</evidence>